<dbReference type="NCBIfam" id="TIGR04207">
    <property type="entry name" value="halo_sig_pep"/>
    <property type="match status" value="1"/>
</dbReference>
<feature type="region of interest" description="Disordered" evidence="17">
    <location>
        <begin position="918"/>
        <end position="937"/>
    </location>
</feature>
<evidence type="ECO:0000256" key="15">
    <source>
        <dbReference type="ARBA" id="ARBA00023316"/>
    </source>
</evidence>
<keyword evidence="15" id="KW-0961">Cell wall biogenesis/degradation</keyword>
<evidence type="ECO:0000256" key="9">
    <source>
        <dbReference type="ARBA" id="ARBA00022601"/>
    </source>
</evidence>
<dbReference type="AlphaFoldDB" id="U2YRR7"/>
<dbReference type="eggNOG" id="arCOG03256">
    <property type="taxonomic scope" value="Archaea"/>
</dbReference>
<keyword evidence="7" id="KW-0134">Cell wall</keyword>
<evidence type="ECO:0000256" key="4">
    <source>
        <dbReference type="ARBA" id="ARBA00009327"/>
    </source>
</evidence>
<feature type="domain" description="PGF-CTERM archaeal protein-sorting signal" evidence="19">
    <location>
        <begin position="998"/>
        <end position="1019"/>
    </location>
</feature>
<proteinExistence type="inferred from homology"/>
<comment type="similarity">
    <text evidence="4">Belongs to the halobacterial S-layer protein family.</text>
</comment>
<keyword evidence="6" id="KW-1003">Cell membrane</keyword>
<gene>
    <name evidence="20" type="ORF">MBEHAL_0450</name>
</gene>
<evidence type="ECO:0000256" key="11">
    <source>
        <dbReference type="ARBA" id="ARBA00022729"/>
    </source>
</evidence>
<feature type="compositionally biased region" description="Polar residues" evidence="17">
    <location>
        <begin position="196"/>
        <end position="216"/>
    </location>
</feature>
<evidence type="ECO:0000256" key="3">
    <source>
        <dbReference type="ARBA" id="ARBA00004237"/>
    </source>
</evidence>
<evidence type="ECO:0000256" key="12">
    <source>
        <dbReference type="ARBA" id="ARBA00022989"/>
    </source>
</evidence>
<evidence type="ECO:0000256" key="17">
    <source>
        <dbReference type="SAM" id="MobiDB-lite"/>
    </source>
</evidence>
<dbReference type="eggNOG" id="arCOG03906">
    <property type="taxonomic scope" value="Archaea"/>
</dbReference>
<comment type="subcellular location">
    <subcellularLocation>
        <location evidence="2">Cell membrane</location>
    </subcellularLocation>
    <subcellularLocation>
        <location evidence="3">Secreted</location>
        <location evidence="3">Cell wall</location>
        <location evidence="3">S-layer</location>
    </subcellularLocation>
</comment>
<reference evidence="20 21" key="1">
    <citation type="submission" date="2013-09" db="EMBL/GenBank/DDBJ databases">
        <title>Whole genome sequencing of Halarchaeum acidiphilum strain MH1-52-1.</title>
        <authorList>
            <person name="Shimane Y."/>
            <person name="Minegishi H."/>
            <person name="Nishi S."/>
            <person name="Echigo A."/>
            <person name="Shuto A."/>
            <person name="Konishi M."/>
            <person name="Ito T."/>
            <person name="Ohkuma M."/>
            <person name="Ohta Y."/>
            <person name="Nagano Y."/>
            <person name="Tsubouchi T."/>
            <person name="Mori K."/>
            <person name="Usui K."/>
            <person name="Kamekura M."/>
            <person name="Usami R."/>
            <person name="Takaki Y."/>
            <person name="Hatada Y."/>
        </authorList>
    </citation>
    <scope>NUCLEOTIDE SEQUENCE [LARGE SCALE GENOMIC DNA]</scope>
    <source>
        <strain evidence="20 21">JCM 16109</strain>
    </source>
</reference>
<evidence type="ECO:0000256" key="14">
    <source>
        <dbReference type="ARBA" id="ARBA00023180"/>
    </source>
</evidence>
<keyword evidence="14" id="KW-0325">Glycoprotein</keyword>
<evidence type="ECO:0000256" key="6">
    <source>
        <dbReference type="ARBA" id="ARBA00022475"/>
    </source>
</evidence>
<comment type="caution">
    <text evidence="20">The sequence shown here is derived from an EMBL/GenBank/DDBJ whole genome shotgun (WGS) entry which is preliminary data.</text>
</comment>
<dbReference type="GO" id="GO:0071555">
    <property type="term" value="P:cell wall organization"/>
    <property type="evidence" value="ECO:0007669"/>
    <property type="project" value="UniProtKB-KW"/>
</dbReference>
<keyword evidence="9" id="KW-0701">S-layer</keyword>
<dbReference type="GO" id="GO:0030115">
    <property type="term" value="C:S-layer"/>
    <property type="evidence" value="ECO:0007669"/>
    <property type="project" value="UniProtKB-SubCell"/>
</dbReference>
<feature type="transmembrane region" description="Helical" evidence="18">
    <location>
        <begin position="999"/>
        <end position="1017"/>
    </location>
</feature>
<keyword evidence="21" id="KW-1185">Reference proteome</keyword>
<keyword evidence="10 18" id="KW-0812">Transmembrane</keyword>
<feature type="region of interest" description="Disordered" evidence="17">
    <location>
        <begin position="949"/>
        <end position="997"/>
    </location>
</feature>
<dbReference type="NCBIfam" id="TIGR04126">
    <property type="entry name" value="PGF_CTERM"/>
    <property type="match status" value="1"/>
</dbReference>
<evidence type="ECO:0000313" key="20">
    <source>
        <dbReference type="EMBL" id="GAD51690.1"/>
    </source>
</evidence>
<evidence type="ECO:0000256" key="10">
    <source>
        <dbReference type="ARBA" id="ARBA00022692"/>
    </source>
</evidence>
<comment type="function">
    <text evidence="1">S-layer protein. The S-layer is a paracrystalline mono-layered assembly of proteins which coat the surface of the cell.</text>
</comment>
<evidence type="ECO:0000256" key="8">
    <source>
        <dbReference type="ARBA" id="ARBA00022525"/>
    </source>
</evidence>
<dbReference type="InterPro" id="IPR026452">
    <property type="entry name" value="Surf_glycop_sig_pep"/>
</dbReference>
<dbReference type="InterPro" id="IPR026458">
    <property type="entry name" value="Csg_halobact"/>
</dbReference>
<evidence type="ECO:0000256" key="13">
    <source>
        <dbReference type="ARBA" id="ARBA00023136"/>
    </source>
</evidence>
<name>U2YRR7_9EURY</name>
<evidence type="ECO:0000256" key="5">
    <source>
        <dbReference type="ARBA" id="ARBA00017560"/>
    </source>
</evidence>
<dbReference type="InterPro" id="IPR026371">
    <property type="entry name" value="PGF_CTERM"/>
</dbReference>
<dbReference type="GO" id="GO:0005886">
    <property type="term" value="C:plasma membrane"/>
    <property type="evidence" value="ECO:0007669"/>
    <property type="project" value="UniProtKB-SubCell"/>
</dbReference>
<feature type="compositionally biased region" description="Low complexity" evidence="17">
    <location>
        <begin position="954"/>
        <end position="997"/>
    </location>
</feature>
<sequence length="1021" mass="106246">MSDHNSKLRAVFLTALMVLSVFGATVAFAGGAAAAGTPTNGSIGYDTVDSGASNTSDIVFDVPNLNDNNSGQTVNFTVSLDNGANFSSIDSVSVNNSSAIGGSPSSSAQVDDNGDIVFAVQPTSSNVDEQFTLNSAAAQYPNVDSNATVTANVDVNDSGGDNANHSIGSVQVVADSGSDNTTGDNTTGDNTNNGSYTYQNYNRAANKDGTGNATTGDNDERIFVFPNATVFKGEEDIQFAGTLHRSLTGVSGNAEGTQLSPPVSQDQAEGLYSNDGQPGSKYVSVNTPRITHFKIHPTDSMDQDIGGSSIPESAADNLTVVADWNFKQAENLEIEVDNANGLDITDEVLTTKPHHLSGTDNTGADQMSEANADDDGRVSWTLDLSDQDAGDYSINVAGTDELSFGAATQTKTLTLSSQDQISLDLDSDSVTQGDKVTYTIRGSSAGNQHVVTIDGNDLRDGVTASQARKALRNTGDVDDVGIVTNDGDVYSGSDDVSNVSRDDIDYVYANLTIDDDTGVAVGSIDAQYLDDTSVEVDVYQAGDDISTVAASDASEEDSPTLEVNEGEITITNPTNTYVTGSQVEVNGTAPSGLDDIAVYARDQGEYKLVDLDGNTDNGIQATTSVKSDGTWSEDDVVLSHGDAPGNDIFRIKGTFRLGAIDVQDVPQSDDYDGPAKSISVSDFNSGTSGQKSIRVTGTSLTATFQTVNGQVASDADGTLDVNGTAPGADDVLLGFVDERGNVQYRTASVDDDDYTFDADDVAVSDLTQGTVHAFAYHIGQDGYVGDGDLASQDGDATGLRAMQGYLDYLNDRSLDGSQVINSIESETVNDTASDDNMAETTFRLTDASTRINTAYTEDHEASGINPLGVGTTAMVSGQTNLQPDDNTITVELQNDNGDTLSLTSTDSWDYDGQWSTELPVDSDVSPGNYTLHLDDGENTDTVDVQVVSADELPTTSTSTSTSMSTSTSTSMSTSTSTTSTTTSTSTSSSSSTSGTSSPGFGVGLALVALAGAALLALRREN</sequence>
<dbReference type="Pfam" id="PF18204">
    <property type="entry name" value="PGF-CTERM"/>
    <property type="match status" value="1"/>
</dbReference>
<evidence type="ECO:0000313" key="21">
    <source>
        <dbReference type="Proteomes" id="UP000016986"/>
    </source>
</evidence>
<evidence type="ECO:0000256" key="18">
    <source>
        <dbReference type="SAM" id="Phobius"/>
    </source>
</evidence>
<keyword evidence="12 18" id="KW-1133">Transmembrane helix</keyword>
<feature type="region of interest" description="Disordered" evidence="17">
    <location>
        <begin position="251"/>
        <end position="282"/>
    </location>
</feature>
<evidence type="ECO:0000256" key="7">
    <source>
        <dbReference type="ARBA" id="ARBA00022512"/>
    </source>
</evidence>
<feature type="region of interest" description="Disordered" evidence="17">
    <location>
        <begin position="174"/>
        <end position="217"/>
    </location>
</feature>
<dbReference type="Proteomes" id="UP000016986">
    <property type="component" value="Unassembled WGS sequence"/>
</dbReference>
<feature type="compositionally biased region" description="Polar residues" evidence="17">
    <location>
        <begin position="251"/>
        <end position="267"/>
    </location>
</feature>
<keyword evidence="8" id="KW-0964">Secreted</keyword>
<evidence type="ECO:0000256" key="2">
    <source>
        <dbReference type="ARBA" id="ARBA00004236"/>
    </source>
</evidence>
<dbReference type="EMBL" id="BATA01000006">
    <property type="protein sequence ID" value="GAD51690.1"/>
    <property type="molecule type" value="Genomic_DNA"/>
</dbReference>
<evidence type="ECO:0000256" key="16">
    <source>
        <dbReference type="ARBA" id="ARBA00032079"/>
    </source>
</evidence>
<evidence type="ECO:0000259" key="19">
    <source>
        <dbReference type="Pfam" id="PF18204"/>
    </source>
</evidence>
<keyword evidence="13 18" id="KW-0472">Membrane</keyword>
<dbReference type="NCBIfam" id="TIGR04216">
    <property type="entry name" value="halo_surf_glyco"/>
    <property type="match status" value="1"/>
</dbReference>
<organism evidence="20 21">
    <name type="scientific">Halarchaeum acidiphilum MH1-52-1</name>
    <dbReference type="NCBI Taxonomy" id="1261545"/>
    <lineage>
        <taxon>Archaea</taxon>
        <taxon>Methanobacteriati</taxon>
        <taxon>Methanobacteriota</taxon>
        <taxon>Stenosarchaea group</taxon>
        <taxon>Halobacteria</taxon>
        <taxon>Halobacteriales</taxon>
        <taxon>Halobacteriaceae</taxon>
    </lineage>
</organism>
<keyword evidence="11" id="KW-0732">Signal</keyword>
<evidence type="ECO:0000256" key="1">
    <source>
        <dbReference type="ARBA" id="ARBA00003466"/>
    </source>
</evidence>
<feature type="compositionally biased region" description="Low complexity" evidence="17">
    <location>
        <begin position="175"/>
        <end position="195"/>
    </location>
</feature>
<feature type="region of interest" description="Disordered" evidence="17">
    <location>
        <begin position="353"/>
        <end position="372"/>
    </location>
</feature>
<feature type="compositionally biased region" description="Polar residues" evidence="17">
    <location>
        <begin position="358"/>
        <end position="369"/>
    </location>
</feature>
<accession>U2YRR7</accession>
<protein>
    <recommendedName>
        <fullName evidence="5">Cell surface glycoprotein</fullName>
    </recommendedName>
    <alternativeName>
        <fullName evidence="16">S-layer glycoprotein</fullName>
    </alternativeName>
</protein>